<dbReference type="InterPro" id="IPR020803">
    <property type="entry name" value="MeTfrase_dom"/>
</dbReference>
<dbReference type="InterPro" id="IPR029063">
    <property type="entry name" value="SAM-dependent_MTases_sf"/>
</dbReference>
<dbReference type="PANTHER" id="PTHR44068">
    <property type="entry name" value="ZGC:194242"/>
    <property type="match status" value="1"/>
</dbReference>
<dbReference type="CDD" id="cd02440">
    <property type="entry name" value="AdoMet_MTases"/>
    <property type="match status" value="1"/>
</dbReference>
<keyword evidence="3" id="KW-0949">S-adenosyl-L-methionine</keyword>
<sequence>MEAGLSAHDVGIYYDQMSPFFEIAWGDGIHVGYWPDPSDDGPLEAAQERLTDWMIEAIGVGPGQRVLDVGCGVGHPAIRLAKATGCDVLGITISQAQVELATRRAASEGLEGRVSFVRADAMEIPSEEGSFDAAWAFESLLHMPDRARVLGEIARVLRPGGTLAIADATELAPLSEEQRAIIVPALQLNSLTTLERYPGLLREAGLEPLRVVDISASMRKTTAKVEERMHARAEALAAHYGPDFVALMKGLWPQLGAIYESHLGYGLVTARKPAG</sequence>
<evidence type="ECO:0000313" key="6">
    <source>
        <dbReference type="Proteomes" id="UP000075635"/>
    </source>
</evidence>
<comment type="caution">
    <text evidence="5">The sequence shown here is derived from an EMBL/GenBank/DDBJ whole genome shotgun (WGS) entry which is preliminary data.</text>
</comment>
<name>A0A150SDC0_SORCE</name>
<dbReference type="EMBL" id="JEMB01001125">
    <property type="protein sequence ID" value="KYF90366.1"/>
    <property type="molecule type" value="Genomic_DNA"/>
</dbReference>
<evidence type="ECO:0000256" key="3">
    <source>
        <dbReference type="ARBA" id="ARBA00022691"/>
    </source>
</evidence>
<dbReference type="SUPFAM" id="SSF53335">
    <property type="entry name" value="S-adenosyl-L-methionine-dependent methyltransferases"/>
    <property type="match status" value="1"/>
</dbReference>
<evidence type="ECO:0000256" key="2">
    <source>
        <dbReference type="ARBA" id="ARBA00022679"/>
    </source>
</evidence>
<dbReference type="Pfam" id="PF08241">
    <property type="entry name" value="Methyltransf_11"/>
    <property type="match status" value="1"/>
</dbReference>
<dbReference type="AlphaFoldDB" id="A0A150SDC0"/>
<evidence type="ECO:0000313" key="5">
    <source>
        <dbReference type="EMBL" id="KYF90366.1"/>
    </source>
</evidence>
<dbReference type="SMART" id="SM00828">
    <property type="entry name" value="PKS_MT"/>
    <property type="match status" value="1"/>
</dbReference>
<dbReference type="InterPro" id="IPR050447">
    <property type="entry name" value="Erg6_SMT_methyltransf"/>
</dbReference>
<reference evidence="5 6" key="1">
    <citation type="submission" date="2014-02" db="EMBL/GenBank/DDBJ databases">
        <title>The small core and large imbalanced accessory genome model reveals a collaborative survival strategy of Sorangium cellulosum strains in nature.</title>
        <authorList>
            <person name="Han K."/>
            <person name="Peng R."/>
            <person name="Blom J."/>
            <person name="Li Y.-Z."/>
        </authorList>
    </citation>
    <scope>NUCLEOTIDE SEQUENCE [LARGE SCALE GENOMIC DNA]</scope>
    <source>
        <strain evidence="5 6">So0011-07</strain>
    </source>
</reference>
<organism evidence="5 6">
    <name type="scientific">Sorangium cellulosum</name>
    <name type="common">Polyangium cellulosum</name>
    <dbReference type="NCBI Taxonomy" id="56"/>
    <lineage>
        <taxon>Bacteria</taxon>
        <taxon>Pseudomonadati</taxon>
        <taxon>Myxococcota</taxon>
        <taxon>Polyangia</taxon>
        <taxon>Polyangiales</taxon>
        <taxon>Polyangiaceae</taxon>
        <taxon>Sorangium</taxon>
    </lineage>
</organism>
<dbReference type="InterPro" id="IPR013216">
    <property type="entry name" value="Methyltransf_11"/>
</dbReference>
<dbReference type="PANTHER" id="PTHR44068:SF11">
    <property type="entry name" value="GERANYL DIPHOSPHATE 2-C-METHYLTRANSFERASE"/>
    <property type="match status" value="1"/>
</dbReference>
<keyword evidence="1" id="KW-0489">Methyltransferase</keyword>
<dbReference type="PROSITE" id="PS01184">
    <property type="entry name" value="UBIE_2"/>
    <property type="match status" value="1"/>
</dbReference>
<dbReference type="Proteomes" id="UP000075635">
    <property type="component" value="Unassembled WGS sequence"/>
</dbReference>
<protein>
    <recommendedName>
        <fullName evidence="4">Polyketide synthase-like methyltransferase domain-containing protein</fullName>
    </recommendedName>
</protein>
<keyword evidence="2" id="KW-0808">Transferase</keyword>
<evidence type="ECO:0000259" key="4">
    <source>
        <dbReference type="SMART" id="SM00828"/>
    </source>
</evidence>
<dbReference type="InterPro" id="IPR023576">
    <property type="entry name" value="UbiE/COQ5_MeTrFase_CS"/>
</dbReference>
<feature type="domain" description="Polyketide synthase-like methyltransferase" evidence="4">
    <location>
        <begin position="46"/>
        <end position="273"/>
    </location>
</feature>
<accession>A0A150SDC0</accession>
<dbReference type="GO" id="GO:0032259">
    <property type="term" value="P:methylation"/>
    <property type="evidence" value="ECO:0007669"/>
    <property type="project" value="UniProtKB-KW"/>
</dbReference>
<dbReference type="Gene3D" id="3.40.50.150">
    <property type="entry name" value="Vaccinia Virus protein VP39"/>
    <property type="match status" value="1"/>
</dbReference>
<dbReference type="GO" id="GO:0008757">
    <property type="term" value="F:S-adenosylmethionine-dependent methyltransferase activity"/>
    <property type="evidence" value="ECO:0007669"/>
    <property type="project" value="InterPro"/>
</dbReference>
<evidence type="ECO:0000256" key="1">
    <source>
        <dbReference type="ARBA" id="ARBA00022603"/>
    </source>
</evidence>
<gene>
    <name evidence="5" type="ORF">BE17_03075</name>
</gene>
<proteinExistence type="predicted"/>